<dbReference type="Gene3D" id="1.10.40.30">
    <property type="entry name" value="Fumarase/aspartase (C-terminal domain)"/>
    <property type="match status" value="1"/>
</dbReference>
<dbReference type="SUPFAM" id="SSF48557">
    <property type="entry name" value="L-aspartase-like"/>
    <property type="match status" value="1"/>
</dbReference>
<dbReference type="Pfam" id="PF00206">
    <property type="entry name" value="Lyase_1"/>
    <property type="match status" value="1"/>
</dbReference>
<dbReference type="Pfam" id="PF10397">
    <property type="entry name" value="ADSL_C"/>
    <property type="match status" value="1"/>
</dbReference>
<dbReference type="GO" id="GO:0016829">
    <property type="term" value="F:lyase activity"/>
    <property type="evidence" value="ECO:0007669"/>
    <property type="project" value="UniProtKB-KW"/>
</dbReference>
<name>A0A964T8D8_9HYPH</name>
<keyword evidence="4" id="KW-1185">Reference proteome</keyword>
<dbReference type="SMART" id="SM00998">
    <property type="entry name" value="ADSL_C"/>
    <property type="match status" value="1"/>
</dbReference>
<evidence type="ECO:0000259" key="2">
    <source>
        <dbReference type="SMART" id="SM00998"/>
    </source>
</evidence>
<dbReference type="EMBL" id="SPKJ01000108">
    <property type="protein sequence ID" value="MYZ49960.1"/>
    <property type="molecule type" value="Genomic_DNA"/>
</dbReference>
<dbReference type="InterPro" id="IPR008948">
    <property type="entry name" value="L-Aspartase-like"/>
</dbReference>
<dbReference type="InterPro" id="IPR000362">
    <property type="entry name" value="Fumarate_lyase_fam"/>
</dbReference>
<comment type="similarity">
    <text evidence="1">Belongs to the class-II fumarase/aspartase family.</text>
</comment>
<dbReference type="AlphaFoldDB" id="A0A964T8D8"/>
<dbReference type="PANTHER" id="PTHR43172:SF2">
    <property type="entry name" value="ADENYLOSUCCINATE LYASE C-TERMINAL DOMAIN-CONTAINING PROTEIN"/>
    <property type="match status" value="1"/>
</dbReference>
<evidence type="ECO:0000313" key="4">
    <source>
        <dbReference type="Proteomes" id="UP000773614"/>
    </source>
</evidence>
<dbReference type="PANTHER" id="PTHR43172">
    <property type="entry name" value="ADENYLOSUCCINATE LYASE"/>
    <property type="match status" value="1"/>
</dbReference>
<dbReference type="InterPro" id="IPR022761">
    <property type="entry name" value="Fumarate_lyase_N"/>
</dbReference>
<feature type="domain" description="Adenylosuccinate lyase C-terminal" evidence="2">
    <location>
        <begin position="364"/>
        <end position="443"/>
    </location>
</feature>
<dbReference type="RefSeq" id="WP_161142296.1">
    <property type="nucleotide sequence ID" value="NZ_SPKJ01000108.1"/>
</dbReference>
<sequence>MTFSPLDSALYGDLFATAEMRAVFEDRRRLRAMLQVEIALARAEAALGIVPAELAARLAAIDPDALDIAAIGRLTADAGVPTIPFVKAVGALLPPSAEAHFHRGATSQDLADTALVLQMREALELLAADGDATLGALARLAVRHRGDPCAGRTTTQHAAVVTFGYKAAVWANGLAEVLARMPAIRASLLVASLGGAVGTLSVIGEKGPALLDAFARELGLGTPVVAWHTQRVRIAEAGAWLGLLLGALAKMAADILDLASTEVMEVSEPPAPGRGGSSAMPHKRNPVGATVIAANHAAAIGQVATLLGALASAHERPAGPWHAEWHALPALFGFASGALREARRLAEGLEVDAARMRRNLDLTHGLLFAEAASAALSGRLGRDAAQALVQAAAERVRRDGCTLRDALLSDPALSAAALRDAVEAAFDPGPAIRAAANWVDRVAADCEGLRARLGAPAQDASAAGGEAE</sequence>
<gene>
    <name evidence="3" type="ORF">E4O86_19825</name>
</gene>
<dbReference type="CDD" id="cd01597">
    <property type="entry name" value="pCLME"/>
    <property type="match status" value="1"/>
</dbReference>
<keyword evidence="3" id="KW-0456">Lyase</keyword>
<evidence type="ECO:0000256" key="1">
    <source>
        <dbReference type="ARBA" id="ARBA00034772"/>
    </source>
</evidence>
<dbReference type="InterPro" id="IPR020557">
    <property type="entry name" value="Fumarate_lyase_CS"/>
</dbReference>
<dbReference type="InterPro" id="IPR019468">
    <property type="entry name" value="AdenyloSucc_lyase_C"/>
</dbReference>
<reference evidence="3" key="1">
    <citation type="submission" date="2019-03" db="EMBL/GenBank/DDBJ databases">
        <title>Afifella sp. nov., isolated from activated sludge.</title>
        <authorList>
            <person name="Li Q."/>
            <person name="Liu Y."/>
        </authorList>
    </citation>
    <scope>NUCLEOTIDE SEQUENCE</scope>
    <source>
        <strain evidence="3">L72</strain>
    </source>
</reference>
<dbReference type="PROSITE" id="PS00163">
    <property type="entry name" value="FUMARATE_LYASES"/>
    <property type="match status" value="1"/>
</dbReference>
<organism evidence="3 4">
    <name type="scientific">Propylenella binzhouense</name>
    <dbReference type="NCBI Taxonomy" id="2555902"/>
    <lineage>
        <taxon>Bacteria</taxon>
        <taxon>Pseudomonadati</taxon>
        <taxon>Pseudomonadota</taxon>
        <taxon>Alphaproteobacteria</taxon>
        <taxon>Hyphomicrobiales</taxon>
        <taxon>Propylenellaceae</taxon>
        <taxon>Propylenella</taxon>
    </lineage>
</organism>
<evidence type="ECO:0000313" key="3">
    <source>
        <dbReference type="EMBL" id="MYZ49960.1"/>
    </source>
</evidence>
<dbReference type="PRINTS" id="PR00149">
    <property type="entry name" value="FUMRATELYASE"/>
</dbReference>
<dbReference type="Proteomes" id="UP000773614">
    <property type="component" value="Unassembled WGS sequence"/>
</dbReference>
<proteinExistence type="inferred from homology"/>
<comment type="caution">
    <text evidence="3">The sequence shown here is derived from an EMBL/GenBank/DDBJ whole genome shotgun (WGS) entry which is preliminary data.</text>
</comment>
<dbReference type="Gene3D" id="1.20.200.10">
    <property type="entry name" value="Fumarase/aspartase (Central domain)"/>
    <property type="match status" value="1"/>
</dbReference>
<dbReference type="OrthoDB" id="9768878at2"/>
<protein>
    <submittedName>
        <fullName evidence="3">Adenylosuccinate lyase family protein</fullName>
    </submittedName>
</protein>
<accession>A0A964T8D8</accession>